<reference evidence="1" key="1">
    <citation type="submission" date="2021-10" db="EMBL/GenBank/DDBJ databases">
        <authorList>
            <person name="Piombo E."/>
        </authorList>
    </citation>
    <scope>NUCLEOTIDE SEQUENCE</scope>
</reference>
<organism evidence="1 2">
    <name type="scientific">Clonostachys byssicola</name>
    <dbReference type="NCBI Taxonomy" id="160290"/>
    <lineage>
        <taxon>Eukaryota</taxon>
        <taxon>Fungi</taxon>
        <taxon>Dikarya</taxon>
        <taxon>Ascomycota</taxon>
        <taxon>Pezizomycotina</taxon>
        <taxon>Sordariomycetes</taxon>
        <taxon>Hypocreomycetidae</taxon>
        <taxon>Hypocreales</taxon>
        <taxon>Bionectriaceae</taxon>
        <taxon>Clonostachys</taxon>
    </lineage>
</organism>
<evidence type="ECO:0000313" key="1">
    <source>
        <dbReference type="EMBL" id="CAG9983065.1"/>
    </source>
</evidence>
<dbReference type="AlphaFoldDB" id="A0A9N9U9V9"/>
<dbReference type="EMBL" id="CABFNO020001355">
    <property type="protein sequence ID" value="CAG9983065.1"/>
    <property type="molecule type" value="Genomic_DNA"/>
</dbReference>
<protein>
    <submittedName>
        <fullName evidence="1">Uncharacterized protein</fullName>
    </submittedName>
</protein>
<proteinExistence type="predicted"/>
<evidence type="ECO:0000313" key="2">
    <source>
        <dbReference type="Proteomes" id="UP000754883"/>
    </source>
</evidence>
<keyword evidence="2" id="KW-1185">Reference proteome</keyword>
<sequence>MSRWVMPLELGERDDGLIRHIGRLFSKCNCSGEEAVEVALVGWASANHAHGTDQVLDLVDPVRHLQQGQVVLSLHRPKVFERTAI</sequence>
<name>A0A9N9U9V9_9HYPO</name>
<dbReference type="Proteomes" id="UP000754883">
    <property type="component" value="Unassembled WGS sequence"/>
</dbReference>
<comment type="caution">
    <text evidence="1">The sequence shown here is derived from an EMBL/GenBank/DDBJ whole genome shotgun (WGS) entry which is preliminary data.</text>
</comment>
<gene>
    <name evidence="1" type="ORF">CBYS24578_00018007</name>
</gene>
<accession>A0A9N9U9V9</accession>